<evidence type="ECO:0000313" key="4">
    <source>
        <dbReference type="EMBL" id="TLS37975.1"/>
    </source>
</evidence>
<sequence>MKKGKVILNAVLLGLLVTGCSSQSATNEQADDTGKKKEVVETDEQVKSGETDNKNAAEEKNTGVKDAQAEEKSDDAEGKNNEEQVQIEPQYKLNPSYWGFEPIADASEKVVLLTIDDAPDQHAVEMANKLKRLKVPAIFFINGHFIDTDEEKERLKQIHDMGFEIGNHTMTHASLRDLSEEKQREEIVTLNDIIEETIGERPKFFRAPFGQNTDYSKQLVAEENMLLMNWTYGYDWEKQYQNKEGISDIMVNTPLLSNGANLLMHDREWTNEGLEDIVKGLQEKGYGFIDPDTIQTPGNKK</sequence>
<dbReference type="Pfam" id="PF01522">
    <property type="entry name" value="Polysacc_deac_1"/>
    <property type="match status" value="1"/>
</dbReference>
<name>A0A5R9FEH9_9BACL</name>
<feature type="compositionally biased region" description="Basic and acidic residues" evidence="1">
    <location>
        <begin position="32"/>
        <end position="82"/>
    </location>
</feature>
<feature type="domain" description="NodB homology" evidence="3">
    <location>
        <begin position="109"/>
        <end position="289"/>
    </location>
</feature>
<gene>
    <name evidence="4" type="ORF">FCL54_07655</name>
</gene>
<feature type="region of interest" description="Disordered" evidence="1">
    <location>
        <begin position="21"/>
        <end position="88"/>
    </location>
</feature>
<evidence type="ECO:0000256" key="1">
    <source>
        <dbReference type="SAM" id="MobiDB-lite"/>
    </source>
</evidence>
<dbReference type="PANTHER" id="PTHR10587">
    <property type="entry name" value="GLYCOSYL TRANSFERASE-RELATED"/>
    <property type="match status" value="1"/>
</dbReference>
<evidence type="ECO:0000259" key="3">
    <source>
        <dbReference type="PROSITE" id="PS51677"/>
    </source>
</evidence>
<proteinExistence type="predicted"/>
<dbReference type="Proteomes" id="UP000308230">
    <property type="component" value="Unassembled WGS sequence"/>
</dbReference>
<dbReference type="GO" id="GO:0016810">
    <property type="term" value="F:hydrolase activity, acting on carbon-nitrogen (but not peptide) bonds"/>
    <property type="evidence" value="ECO:0007669"/>
    <property type="project" value="InterPro"/>
</dbReference>
<dbReference type="AlphaFoldDB" id="A0A5R9FEH9"/>
<dbReference type="Gene3D" id="3.20.20.370">
    <property type="entry name" value="Glycoside hydrolase/deacetylase"/>
    <property type="match status" value="1"/>
</dbReference>
<accession>A0A5R9FEH9</accession>
<evidence type="ECO:0000256" key="2">
    <source>
        <dbReference type="SAM" id="SignalP"/>
    </source>
</evidence>
<dbReference type="CDD" id="cd10917">
    <property type="entry name" value="CE4_NodB_like_6s_7s"/>
    <property type="match status" value="1"/>
</dbReference>
<protein>
    <submittedName>
        <fullName evidence="4">Polysaccharide deacetylase family protein</fullName>
    </submittedName>
</protein>
<feature type="signal peptide" evidence="2">
    <location>
        <begin position="1"/>
        <end position="30"/>
    </location>
</feature>
<comment type="caution">
    <text evidence="4">The sequence shown here is derived from an EMBL/GenBank/DDBJ whole genome shotgun (WGS) entry which is preliminary data.</text>
</comment>
<feature type="chain" id="PRO_5024355498" evidence="2">
    <location>
        <begin position="31"/>
        <end position="301"/>
    </location>
</feature>
<keyword evidence="5" id="KW-1185">Reference proteome</keyword>
<dbReference type="InterPro" id="IPR002509">
    <property type="entry name" value="NODB_dom"/>
</dbReference>
<dbReference type="OrthoDB" id="9806342at2"/>
<dbReference type="GO" id="GO:0005975">
    <property type="term" value="P:carbohydrate metabolic process"/>
    <property type="evidence" value="ECO:0007669"/>
    <property type="project" value="InterPro"/>
</dbReference>
<dbReference type="PROSITE" id="PS51677">
    <property type="entry name" value="NODB"/>
    <property type="match status" value="1"/>
</dbReference>
<reference evidence="4 5" key="1">
    <citation type="submission" date="2019-04" db="EMBL/GenBank/DDBJ databases">
        <title>Bacillus caeni sp. nov., a bacterium isolated from mangrove sediment.</title>
        <authorList>
            <person name="Huang H."/>
            <person name="Mo K."/>
            <person name="Hu Y."/>
        </authorList>
    </citation>
    <scope>NUCLEOTIDE SEQUENCE [LARGE SCALE GENOMIC DNA]</scope>
    <source>
        <strain evidence="4 5">HB172195</strain>
    </source>
</reference>
<evidence type="ECO:0000313" key="5">
    <source>
        <dbReference type="Proteomes" id="UP000308230"/>
    </source>
</evidence>
<dbReference type="InterPro" id="IPR050248">
    <property type="entry name" value="Polysacc_deacetylase_ArnD"/>
</dbReference>
<dbReference type="SUPFAM" id="SSF88713">
    <property type="entry name" value="Glycoside hydrolase/deacetylase"/>
    <property type="match status" value="1"/>
</dbReference>
<organism evidence="4 5">
    <name type="scientific">Exobacillus caeni</name>
    <dbReference type="NCBI Taxonomy" id="2574798"/>
    <lineage>
        <taxon>Bacteria</taxon>
        <taxon>Bacillati</taxon>
        <taxon>Bacillota</taxon>
        <taxon>Bacilli</taxon>
        <taxon>Bacillales</taxon>
        <taxon>Guptibacillaceae</taxon>
        <taxon>Exobacillus</taxon>
    </lineage>
</organism>
<dbReference type="PROSITE" id="PS51257">
    <property type="entry name" value="PROKAR_LIPOPROTEIN"/>
    <property type="match status" value="1"/>
</dbReference>
<dbReference type="InterPro" id="IPR011330">
    <property type="entry name" value="Glyco_hydro/deAcase_b/a-brl"/>
</dbReference>
<dbReference type="EMBL" id="SWLG01000005">
    <property type="protein sequence ID" value="TLS37975.1"/>
    <property type="molecule type" value="Genomic_DNA"/>
</dbReference>
<keyword evidence="2" id="KW-0732">Signal</keyword>